<dbReference type="InterPro" id="IPR006143">
    <property type="entry name" value="RND_pump_MFP"/>
</dbReference>
<feature type="compositionally biased region" description="Gly residues" evidence="5">
    <location>
        <begin position="566"/>
        <end position="595"/>
    </location>
</feature>
<dbReference type="InterPro" id="IPR058636">
    <property type="entry name" value="Beta-barrel_YknX"/>
</dbReference>
<name>A0AAE3DIZ7_9FIRM</name>
<evidence type="ECO:0000313" key="10">
    <source>
        <dbReference type="Proteomes" id="UP001198962"/>
    </source>
</evidence>
<dbReference type="GO" id="GO:0030313">
    <property type="term" value="C:cell envelope"/>
    <property type="evidence" value="ECO:0007669"/>
    <property type="project" value="UniProtKB-SubCell"/>
</dbReference>
<dbReference type="EMBL" id="JAJEPU010000043">
    <property type="protein sequence ID" value="MCC2165615.1"/>
    <property type="molecule type" value="Genomic_DNA"/>
</dbReference>
<dbReference type="InterPro" id="IPR058625">
    <property type="entry name" value="MdtA-like_BSH"/>
</dbReference>
<dbReference type="Proteomes" id="UP001198962">
    <property type="component" value="Unassembled WGS sequence"/>
</dbReference>
<dbReference type="Gene3D" id="2.40.50.100">
    <property type="match status" value="2"/>
</dbReference>
<gene>
    <name evidence="9" type="ORF">LKD32_12155</name>
</gene>
<evidence type="ECO:0000256" key="3">
    <source>
        <dbReference type="ARBA" id="ARBA00023054"/>
    </source>
</evidence>
<evidence type="ECO:0000256" key="1">
    <source>
        <dbReference type="ARBA" id="ARBA00004196"/>
    </source>
</evidence>
<feature type="domain" description="YknX-like beta-barrel" evidence="8">
    <location>
        <begin position="407"/>
        <end position="475"/>
    </location>
</feature>
<dbReference type="SUPFAM" id="SSF111369">
    <property type="entry name" value="HlyD-like secretion proteins"/>
    <property type="match status" value="2"/>
</dbReference>
<dbReference type="AlphaFoldDB" id="A0AAE3DIZ7"/>
<dbReference type="Gene3D" id="2.40.420.20">
    <property type="match status" value="1"/>
</dbReference>
<evidence type="ECO:0000313" key="9">
    <source>
        <dbReference type="EMBL" id="MCC2165615.1"/>
    </source>
</evidence>
<sequence length="595" mass="62315">MLKKLTDKLKKKSPDAEKKRIPKKSGKKKWIFAGIMVIAVAGGAFFVQNQKKNAKLANVQAGKQNTAEVTKGDLISSLSSSGTISAKDTYEITSLVEGEVVEANFEEGDQVEKGQVLYRIDSSSVNSQLNSSQNSLERANKKYQEALDDYNEAVSDYSGDTYKSTRTGFIKTLNIEAGDKVSNNTVLASIYNDQTMKIKVPFLSTEAVSIAEGAQAVVTLTDTGEQITGTVTAVSNMDEVLDGGRMVRYVTVEVANPGGLSSQYTATVSVGDFLGSGEATFTAATDTTMSASFSGVNGSVEVESMLVHEGDYVTVGTPIFKIKSKDVQDILQSFEDSVDSAKAQLEQAQSSLDSTQDNVDNYTITAPISGQIITKSVKVGDKISRNSGSSDTTLATIYDMSELTFEMSVDEMDISSVAVGQSVSVTADAYSDRTFSGTVTNVSLKGSQSNGVTNYPVTVTLDSDANGVLLPGMNVDGVITVGESKDTLMVPSGALMRGNRVYIKDDSADSSEGPQMGNVPAGFKAVKVEIGLSNDDFVEIKSGISEGDTVYVEESSGKSTDMFQMGGPGGGMGGPGGTPGGNGGGGGQRGGGGMP</sequence>
<feature type="compositionally biased region" description="Basic and acidic residues" evidence="5">
    <location>
        <begin position="1"/>
        <end position="19"/>
    </location>
</feature>
<keyword evidence="6" id="KW-0472">Membrane</keyword>
<reference evidence="9" key="1">
    <citation type="submission" date="2021-10" db="EMBL/GenBank/DDBJ databases">
        <title>Anaerobic single-cell dispensing facilitates the cultivation of human gut bacteria.</title>
        <authorList>
            <person name="Afrizal A."/>
        </authorList>
    </citation>
    <scope>NUCLEOTIDE SEQUENCE</scope>
    <source>
        <strain evidence="9">CLA-AA-H274</strain>
    </source>
</reference>
<proteinExistence type="inferred from homology"/>
<comment type="subcellular location">
    <subcellularLocation>
        <location evidence="1">Cell envelope</location>
    </subcellularLocation>
</comment>
<feature type="region of interest" description="Disordered" evidence="5">
    <location>
        <begin position="559"/>
        <end position="595"/>
    </location>
</feature>
<comment type="similarity">
    <text evidence="2">Belongs to the membrane fusion protein (MFP) (TC 8.A.1) family.</text>
</comment>
<dbReference type="Gene3D" id="1.10.287.470">
    <property type="entry name" value="Helix hairpin bin"/>
    <property type="match status" value="1"/>
</dbReference>
<feature type="coiled-coil region" evidence="4">
    <location>
        <begin position="126"/>
        <end position="160"/>
    </location>
</feature>
<dbReference type="Pfam" id="PF25917">
    <property type="entry name" value="BSH_RND"/>
    <property type="match status" value="1"/>
</dbReference>
<dbReference type="NCBIfam" id="TIGR01730">
    <property type="entry name" value="RND_mfp"/>
    <property type="match status" value="1"/>
</dbReference>
<evidence type="ECO:0000256" key="2">
    <source>
        <dbReference type="ARBA" id="ARBA00009477"/>
    </source>
</evidence>
<keyword evidence="3 4" id="KW-0175">Coiled coil</keyword>
<dbReference type="RefSeq" id="WP_308451880.1">
    <property type="nucleotide sequence ID" value="NZ_JAJEPU010000043.1"/>
</dbReference>
<organism evidence="9 10">
    <name type="scientific">Brotaphodocola catenula</name>
    <dbReference type="NCBI Taxonomy" id="2885361"/>
    <lineage>
        <taxon>Bacteria</taxon>
        <taxon>Bacillati</taxon>
        <taxon>Bacillota</taxon>
        <taxon>Clostridia</taxon>
        <taxon>Lachnospirales</taxon>
        <taxon>Lachnospiraceae</taxon>
        <taxon>Brotaphodocola</taxon>
    </lineage>
</organism>
<feature type="coiled-coil region" evidence="4">
    <location>
        <begin position="331"/>
        <end position="365"/>
    </location>
</feature>
<dbReference type="PANTHER" id="PTHR32347:SF14">
    <property type="entry name" value="EFFLUX SYSTEM COMPONENT YKNX-RELATED"/>
    <property type="match status" value="1"/>
</dbReference>
<dbReference type="Pfam" id="PF25990">
    <property type="entry name" value="Beta-barrel_YknX"/>
    <property type="match status" value="1"/>
</dbReference>
<dbReference type="GO" id="GO:0016020">
    <property type="term" value="C:membrane"/>
    <property type="evidence" value="ECO:0007669"/>
    <property type="project" value="InterPro"/>
</dbReference>
<keyword evidence="6" id="KW-1133">Transmembrane helix</keyword>
<evidence type="ECO:0000256" key="5">
    <source>
        <dbReference type="SAM" id="MobiDB-lite"/>
    </source>
</evidence>
<feature type="region of interest" description="Disordered" evidence="5">
    <location>
        <begin position="1"/>
        <end position="22"/>
    </location>
</feature>
<keyword evidence="10" id="KW-1185">Reference proteome</keyword>
<dbReference type="Gene3D" id="2.40.30.170">
    <property type="match status" value="2"/>
</dbReference>
<evidence type="ECO:0000256" key="4">
    <source>
        <dbReference type="SAM" id="Coils"/>
    </source>
</evidence>
<keyword evidence="6" id="KW-0812">Transmembrane</keyword>
<dbReference type="InterPro" id="IPR050465">
    <property type="entry name" value="UPF0194_transport"/>
</dbReference>
<feature type="transmembrane region" description="Helical" evidence="6">
    <location>
        <begin position="30"/>
        <end position="47"/>
    </location>
</feature>
<feature type="domain" description="Multidrug resistance protein MdtA-like barrel-sandwich hybrid" evidence="7">
    <location>
        <begin position="90"/>
        <end position="125"/>
    </location>
</feature>
<dbReference type="GO" id="GO:0022857">
    <property type="term" value="F:transmembrane transporter activity"/>
    <property type="evidence" value="ECO:0007669"/>
    <property type="project" value="InterPro"/>
</dbReference>
<accession>A0AAE3DIZ7</accession>
<evidence type="ECO:0000256" key="6">
    <source>
        <dbReference type="SAM" id="Phobius"/>
    </source>
</evidence>
<evidence type="ECO:0000259" key="8">
    <source>
        <dbReference type="Pfam" id="PF25990"/>
    </source>
</evidence>
<comment type="caution">
    <text evidence="9">The sequence shown here is derived from an EMBL/GenBank/DDBJ whole genome shotgun (WGS) entry which is preliminary data.</text>
</comment>
<evidence type="ECO:0000259" key="7">
    <source>
        <dbReference type="Pfam" id="PF25917"/>
    </source>
</evidence>
<dbReference type="PANTHER" id="PTHR32347">
    <property type="entry name" value="EFFLUX SYSTEM COMPONENT YKNX-RELATED"/>
    <property type="match status" value="1"/>
</dbReference>
<protein>
    <submittedName>
        <fullName evidence="9">Efflux RND transporter periplasmic adaptor subunit</fullName>
    </submittedName>
</protein>